<accession>A0A5B7IAN8</accession>
<protein>
    <submittedName>
        <fullName evidence="2">Uncharacterized protein</fullName>
    </submittedName>
</protein>
<dbReference type="AlphaFoldDB" id="A0A5B7IAN8"/>
<evidence type="ECO:0000313" key="2">
    <source>
        <dbReference type="EMBL" id="MPC79363.1"/>
    </source>
</evidence>
<feature type="compositionally biased region" description="Basic and acidic residues" evidence="1">
    <location>
        <begin position="41"/>
        <end position="53"/>
    </location>
</feature>
<dbReference type="Proteomes" id="UP000324222">
    <property type="component" value="Unassembled WGS sequence"/>
</dbReference>
<evidence type="ECO:0000313" key="3">
    <source>
        <dbReference type="Proteomes" id="UP000324222"/>
    </source>
</evidence>
<comment type="caution">
    <text evidence="2">The sequence shown here is derived from an EMBL/GenBank/DDBJ whole genome shotgun (WGS) entry which is preliminary data.</text>
</comment>
<gene>
    <name evidence="2" type="ORF">E2C01_073886</name>
</gene>
<evidence type="ECO:0000256" key="1">
    <source>
        <dbReference type="SAM" id="MobiDB-lite"/>
    </source>
</evidence>
<proteinExistence type="predicted"/>
<name>A0A5B7IAN8_PORTR</name>
<feature type="region of interest" description="Disordered" evidence="1">
    <location>
        <begin position="1"/>
        <end position="90"/>
    </location>
</feature>
<keyword evidence="3" id="KW-1185">Reference proteome</keyword>
<reference evidence="2 3" key="1">
    <citation type="submission" date="2019-05" db="EMBL/GenBank/DDBJ databases">
        <title>Another draft genome of Portunus trituberculatus and its Hox gene families provides insights of decapod evolution.</title>
        <authorList>
            <person name="Jeong J.-H."/>
            <person name="Song I."/>
            <person name="Kim S."/>
            <person name="Choi T."/>
            <person name="Kim D."/>
            <person name="Ryu S."/>
            <person name="Kim W."/>
        </authorList>
    </citation>
    <scope>NUCLEOTIDE SEQUENCE [LARGE SCALE GENOMIC DNA]</scope>
    <source>
        <tissue evidence="2">Muscle</tissue>
    </source>
</reference>
<organism evidence="2 3">
    <name type="scientific">Portunus trituberculatus</name>
    <name type="common">Swimming crab</name>
    <name type="synonym">Neptunus trituberculatus</name>
    <dbReference type="NCBI Taxonomy" id="210409"/>
    <lineage>
        <taxon>Eukaryota</taxon>
        <taxon>Metazoa</taxon>
        <taxon>Ecdysozoa</taxon>
        <taxon>Arthropoda</taxon>
        <taxon>Crustacea</taxon>
        <taxon>Multicrustacea</taxon>
        <taxon>Malacostraca</taxon>
        <taxon>Eumalacostraca</taxon>
        <taxon>Eucarida</taxon>
        <taxon>Decapoda</taxon>
        <taxon>Pleocyemata</taxon>
        <taxon>Brachyura</taxon>
        <taxon>Eubrachyura</taxon>
        <taxon>Portunoidea</taxon>
        <taxon>Portunidae</taxon>
        <taxon>Portuninae</taxon>
        <taxon>Portunus</taxon>
    </lineage>
</organism>
<sequence>MVVRRLVPPDGGGTVARINRTDEITPPSCPRSGHTTTGETDAAKQRLLDDVSPRRHPPRPPPHPPNARWSPTLLASQPSPPPTVMSERWR</sequence>
<dbReference type="EMBL" id="VSRR010050941">
    <property type="protein sequence ID" value="MPC79363.1"/>
    <property type="molecule type" value="Genomic_DNA"/>
</dbReference>